<dbReference type="Proteomes" id="UP000059680">
    <property type="component" value="Chromosome 7"/>
</dbReference>
<protein>
    <submittedName>
        <fullName evidence="2">Os07g0542232 protein</fullName>
    </submittedName>
</protein>
<proteinExistence type="predicted"/>
<gene>
    <name evidence="2" type="ordered locus">Os07g0542232</name>
    <name evidence="2" type="ORF">OSNPB_070542232</name>
</gene>
<feature type="non-terminal residue" evidence="2">
    <location>
        <position position="254"/>
    </location>
</feature>
<keyword evidence="3" id="KW-1185">Reference proteome</keyword>
<feature type="region of interest" description="Disordered" evidence="1">
    <location>
        <begin position="206"/>
        <end position="230"/>
    </location>
</feature>
<evidence type="ECO:0000256" key="1">
    <source>
        <dbReference type="SAM" id="MobiDB-lite"/>
    </source>
</evidence>
<dbReference type="AlphaFoldDB" id="A0A0P0X745"/>
<dbReference type="EMBL" id="AP014963">
    <property type="protein sequence ID" value="BAT01977.1"/>
    <property type="molecule type" value="Genomic_DNA"/>
</dbReference>
<reference evidence="2 3" key="3">
    <citation type="journal article" date="2013" name="Rice">
        <title>Improvement of the Oryza sativa Nipponbare reference genome using next generation sequence and optical map data.</title>
        <authorList>
            <person name="Kawahara Y."/>
            <person name="de la Bastide M."/>
            <person name="Hamilton J.P."/>
            <person name="Kanamori H."/>
            <person name="McCombie W.R."/>
            <person name="Ouyang S."/>
            <person name="Schwartz D.C."/>
            <person name="Tanaka T."/>
            <person name="Wu J."/>
            <person name="Zhou S."/>
            <person name="Childs K.L."/>
            <person name="Davidson R.M."/>
            <person name="Lin H."/>
            <person name="Quesada-Ocampo L."/>
            <person name="Vaillancourt B."/>
            <person name="Sakai H."/>
            <person name="Lee S.S."/>
            <person name="Kim J."/>
            <person name="Numa H."/>
            <person name="Itoh T."/>
            <person name="Buell C.R."/>
            <person name="Matsumoto T."/>
        </authorList>
    </citation>
    <scope>NUCLEOTIDE SEQUENCE [LARGE SCALE GENOMIC DNA]</scope>
    <source>
        <strain evidence="3">cv. Nipponbare</strain>
    </source>
</reference>
<organism evidence="2 3">
    <name type="scientific">Oryza sativa subsp. japonica</name>
    <name type="common">Rice</name>
    <dbReference type="NCBI Taxonomy" id="39947"/>
    <lineage>
        <taxon>Eukaryota</taxon>
        <taxon>Viridiplantae</taxon>
        <taxon>Streptophyta</taxon>
        <taxon>Embryophyta</taxon>
        <taxon>Tracheophyta</taxon>
        <taxon>Spermatophyta</taxon>
        <taxon>Magnoliopsida</taxon>
        <taxon>Liliopsida</taxon>
        <taxon>Poales</taxon>
        <taxon>Poaceae</taxon>
        <taxon>BOP clade</taxon>
        <taxon>Oryzoideae</taxon>
        <taxon>Oryzeae</taxon>
        <taxon>Oryzinae</taxon>
        <taxon>Oryza</taxon>
        <taxon>Oryza sativa</taxon>
    </lineage>
</organism>
<dbReference type="PaxDb" id="39947-A0A0P0X745"/>
<evidence type="ECO:0000313" key="3">
    <source>
        <dbReference type="Proteomes" id="UP000059680"/>
    </source>
</evidence>
<dbReference type="FunCoup" id="A0A0P0X745">
    <property type="interactions" value="2"/>
</dbReference>
<name>A0A0P0X745_ORYSJ</name>
<accession>A0A0P0X745</accession>
<reference evidence="3" key="1">
    <citation type="journal article" date="2005" name="Nature">
        <title>The map-based sequence of the rice genome.</title>
        <authorList>
            <consortium name="International rice genome sequencing project (IRGSP)"/>
            <person name="Matsumoto T."/>
            <person name="Wu J."/>
            <person name="Kanamori H."/>
            <person name="Katayose Y."/>
            <person name="Fujisawa M."/>
            <person name="Namiki N."/>
            <person name="Mizuno H."/>
            <person name="Yamamoto K."/>
            <person name="Antonio B.A."/>
            <person name="Baba T."/>
            <person name="Sakata K."/>
            <person name="Nagamura Y."/>
            <person name="Aoki H."/>
            <person name="Arikawa K."/>
            <person name="Arita K."/>
            <person name="Bito T."/>
            <person name="Chiden Y."/>
            <person name="Fujitsuka N."/>
            <person name="Fukunaka R."/>
            <person name="Hamada M."/>
            <person name="Harada C."/>
            <person name="Hayashi A."/>
            <person name="Hijishita S."/>
            <person name="Honda M."/>
            <person name="Hosokawa S."/>
            <person name="Ichikawa Y."/>
            <person name="Idonuma A."/>
            <person name="Iijima M."/>
            <person name="Ikeda M."/>
            <person name="Ikeno M."/>
            <person name="Ito K."/>
            <person name="Ito S."/>
            <person name="Ito T."/>
            <person name="Ito Y."/>
            <person name="Ito Y."/>
            <person name="Iwabuchi A."/>
            <person name="Kamiya K."/>
            <person name="Karasawa W."/>
            <person name="Kurita K."/>
            <person name="Katagiri S."/>
            <person name="Kikuta A."/>
            <person name="Kobayashi H."/>
            <person name="Kobayashi N."/>
            <person name="Machita K."/>
            <person name="Maehara T."/>
            <person name="Masukawa M."/>
            <person name="Mizubayashi T."/>
            <person name="Mukai Y."/>
            <person name="Nagasaki H."/>
            <person name="Nagata Y."/>
            <person name="Naito S."/>
            <person name="Nakashima M."/>
            <person name="Nakama Y."/>
            <person name="Nakamichi Y."/>
            <person name="Nakamura M."/>
            <person name="Meguro A."/>
            <person name="Negishi M."/>
            <person name="Ohta I."/>
            <person name="Ohta T."/>
            <person name="Okamoto M."/>
            <person name="Ono N."/>
            <person name="Saji S."/>
            <person name="Sakaguchi M."/>
            <person name="Sakai K."/>
            <person name="Shibata M."/>
            <person name="Shimokawa T."/>
            <person name="Song J."/>
            <person name="Takazaki Y."/>
            <person name="Terasawa K."/>
            <person name="Tsugane M."/>
            <person name="Tsuji K."/>
            <person name="Ueda S."/>
            <person name="Waki K."/>
            <person name="Yamagata H."/>
            <person name="Yamamoto M."/>
            <person name="Yamamoto S."/>
            <person name="Yamane H."/>
            <person name="Yoshiki S."/>
            <person name="Yoshihara R."/>
            <person name="Yukawa K."/>
            <person name="Zhong H."/>
            <person name="Yano M."/>
            <person name="Yuan Q."/>
            <person name="Ouyang S."/>
            <person name="Liu J."/>
            <person name="Jones K.M."/>
            <person name="Gansberger K."/>
            <person name="Moffat K."/>
            <person name="Hill J."/>
            <person name="Bera J."/>
            <person name="Fadrosh D."/>
            <person name="Jin S."/>
            <person name="Johri S."/>
            <person name="Kim M."/>
            <person name="Overton L."/>
            <person name="Reardon M."/>
            <person name="Tsitrin T."/>
            <person name="Vuong H."/>
            <person name="Weaver B."/>
            <person name="Ciecko A."/>
            <person name="Tallon L."/>
            <person name="Jackson J."/>
            <person name="Pai G."/>
            <person name="Aken S.V."/>
            <person name="Utterback T."/>
            <person name="Reidmuller S."/>
            <person name="Feldblyum T."/>
            <person name="Hsiao J."/>
            <person name="Zismann V."/>
            <person name="Iobst S."/>
            <person name="de Vazeille A.R."/>
            <person name="Buell C.R."/>
            <person name="Ying K."/>
            <person name="Li Y."/>
            <person name="Lu T."/>
            <person name="Huang Y."/>
            <person name="Zhao Q."/>
            <person name="Feng Q."/>
            <person name="Zhang L."/>
            <person name="Zhu J."/>
            <person name="Weng Q."/>
            <person name="Mu J."/>
            <person name="Lu Y."/>
            <person name="Fan D."/>
            <person name="Liu Y."/>
            <person name="Guan J."/>
            <person name="Zhang Y."/>
            <person name="Yu S."/>
            <person name="Liu X."/>
            <person name="Zhang Y."/>
            <person name="Hong G."/>
            <person name="Han B."/>
            <person name="Choisne N."/>
            <person name="Demange N."/>
            <person name="Orjeda G."/>
            <person name="Samain S."/>
            <person name="Cattolico L."/>
            <person name="Pelletier E."/>
            <person name="Couloux A."/>
            <person name="Segurens B."/>
            <person name="Wincker P."/>
            <person name="D'Hont A."/>
            <person name="Scarpelli C."/>
            <person name="Weissenbach J."/>
            <person name="Salanoubat M."/>
            <person name="Quetier F."/>
            <person name="Yu Y."/>
            <person name="Kim H.R."/>
            <person name="Rambo T."/>
            <person name="Currie J."/>
            <person name="Collura K."/>
            <person name="Luo M."/>
            <person name="Yang T."/>
            <person name="Ammiraju J.S.S."/>
            <person name="Engler F."/>
            <person name="Soderlund C."/>
            <person name="Wing R.A."/>
            <person name="Palmer L.E."/>
            <person name="de la Bastide M."/>
            <person name="Spiegel L."/>
            <person name="Nascimento L."/>
            <person name="Zutavern T."/>
            <person name="O'Shaughnessy A."/>
            <person name="Dike S."/>
            <person name="Dedhia N."/>
            <person name="Preston R."/>
            <person name="Balija V."/>
            <person name="McCombie W.R."/>
            <person name="Chow T."/>
            <person name="Chen H."/>
            <person name="Chung M."/>
            <person name="Chen C."/>
            <person name="Shaw J."/>
            <person name="Wu H."/>
            <person name="Hsiao K."/>
            <person name="Chao Y."/>
            <person name="Chu M."/>
            <person name="Cheng C."/>
            <person name="Hour A."/>
            <person name="Lee P."/>
            <person name="Lin S."/>
            <person name="Lin Y."/>
            <person name="Liou J."/>
            <person name="Liu S."/>
            <person name="Hsing Y."/>
            <person name="Raghuvanshi S."/>
            <person name="Mohanty A."/>
            <person name="Bharti A.K."/>
            <person name="Gaur A."/>
            <person name="Gupta V."/>
            <person name="Kumar D."/>
            <person name="Ravi V."/>
            <person name="Vij S."/>
            <person name="Kapur A."/>
            <person name="Khurana P."/>
            <person name="Khurana P."/>
            <person name="Khurana J.P."/>
            <person name="Tyagi A.K."/>
            <person name="Gaikwad K."/>
            <person name="Singh A."/>
            <person name="Dalal V."/>
            <person name="Srivastava S."/>
            <person name="Dixit A."/>
            <person name="Pal A.K."/>
            <person name="Ghazi I.A."/>
            <person name="Yadav M."/>
            <person name="Pandit A."/>
            <person name="Bhargava A."/>
            <person name="Sureshbabu K."/>
            <person name="Batra K."/>
            <person name="Sharma T.R."/>
            <person name="Mohapatra T."/>
            <person name="Singh N.K."/>
            <person name="Messing J."/>
            <person name="Nelson A.B."/>
            <person name="Fuks G."/>
            <person name="Kavchok S."/>
            <person name="Keizer G."/>
            <person name="Linton E."/>
            <person name="Llaca V."/>
            <person name="Song R."/>
            <person name="Tanyolac B."/>
            <person name="Young S."/>
            <person name="Ho-Il K."/>
            <person name="Hahn J.H."/>
            <person name="Sangsakoo G."/>
            <person name="Vanavichit A."/>
            <person name="de Mattos Luiz.A.T."/>
            <person name="Zimmer P.D."/>
            <person name="Malone G."/>
            <person name="Dellagostin O."/>
            <person name="de Oliveira A.C."/>
            <person name="Bevan M."/>
            <person name="Bancroft I."/>
            <person name="Minx P."/>
            <person name="Cordum H."/>
            <person name="Wilson R."/>
            <person name="Cheng Z."/>
            <person name="Jin W."/>
            <person name="Jiang J."/>
            <person name="Leong S.A."/>
            <person name="Iwama H."/>
            <person name="Gojobori T."/>
            <person name="Itoh T."/>
            <person name="Niimura Y."/>
            <person name="Fujii Y."/>
            <person name="Habara T."/>
            <person name="Sakai H."/>
            <person name="Sato Y."/>
            <person name="Wilson G."/>
            <person name="Kumar K."/>
            <person name="McCouch S."/>
            <person name="Juretic N."/>
            <person name="Hoen D."/>
            <person name="Wright S."/>
            <person name="Bruskiewich R."/>
            <person name="Bureau T."/>
            <person name="Miyao A."/>
            <person name="Hirochika H."/>
            <person name="Nishikawa T."/>
            <person name="Kadowaki K."/>
            <person name="Sugiura M."/>
            <person name="Burr B."/>
            <person name="Sasaki T."/>
        </authorList>
    </citation>
    <scope>NUCLEOTIDE SEQUENCE [LARGE SCALE GENOMIC DNA]</scope>
    <source>
        <strain evidence="3">cv. Nipponbare</strain>
    </source>
</reference>
<feature type="region of interest" description="Disordered" evidence="1">
    <location>
        <begin position="1"/>
        <end position="56"/>
    </location>
</feature>
<feature type="compositionally biased region" description="Gly residues" evidence="1">
    <location>
        <begin position="208"/>
        <end position="226"/>
    </location>
</feature>
<dbReference type="Gramene" id="Os07t0542232-00">
    <property type="protein sequence ID" value="Os07t0542232-00"/>
    <property type="gene ID" value="Os07g0542232"/>
</dbReference>
<evidence type="ECO:0000313" key="2">
    <source>
        <dbReference type="EMBL" id="BAT01977.1"/>
    </source>
</evidence>
<sequence>MSSSTHNIRRRREPVGLDRQQHHRSAGIEGARPQLGPQGAARAGDPRAFAVPREQEPLPPLVHEAVEAAPALPRRQVRRALRHGVDVTEPRVGAHPLARGEQPRGVLHRVLHGGVEELGDRAVVARDVGAADVGAALEGAVLAGVVGGGEEVALVGELGVAFVVDEDGVLGAVAGRPRDRVPRDVGATAGAVGGAQVAAAEQEAVDGVRGGAEGAGGEEGGRGPRGGVRAEDEREVLEVGFVGAPCCERAAVAA</sequence>
<reference evidence="2 3" key="2">
    <citation type="journal article" date="2013" name="Plant Cell Physiol.">
        <title>Rice Annotation Project Database (RAP-DB): an integrative and interactive database for rice genomics.</title>
        <authorList>
            <person name="Sakai H."/>
            <person name="Lee S.S."/>
            <person name="Tanaka T."/>
            <person name="Numa H."/>
            <person name="Kim J."/>
            <person name="Kawahara Y."/>
            <person name="Wakimoto H."/>
            <person name="Yang C.C."/>
            <person name="Iwamoto M."/>
            <person name="Abe T."/>
            <person name="Yamada Y."/>
            <person name="Muto A."/>
            <person name="Inokuchi H."/>
            <person name="Ikemura T."/>
            <person name="Matsumoto T."/>
            <person name="Sasaki T."/>
            <person name="Itoh T."/>
        </authorList>
    </citation>
    <scope>NUCLEOTIDE SEQUENCE [LARGE SCALE GENOMIC DNA]</scope>
    <source>
        <strain evidence="3">cv. Nipponbare</strain>
    </source>
</reference>
<dbReference type="InParanoid" id="A0A0P0X745"/>